<dbReference type="KEGG" id="eha:Ethha_1610"/>
<gene>
    <name evidence="3" type="ordered locus">Ethha_1610</name>
</gene>
<sequence>MKKRYSYTPLQLACEIVLAALAALPFILLPLFWNQIPARIPTHFGISGAADAWGSKGNLWIVPCMAAGLYVFITLILALIPPTAWNTPEGVTDENRGAFVYVMRWMMLFVKLCMLVIMAQTVWTQAHAIPSPIWALPLNLGILLGGVILFLIYTHKKFSSIL</sequence>
<evidence type="ECO:0000313" key="4">
    <source>
        <dbReference type="Proteomes" id="UP000001551"/>
    </source>
</evidence>
<dbReference type="InterPro" id="IPR012867">
    <property type="entry name" value="DUF1648"/>
</dbReference>
<evidence type="ECO:0000313" key="3">
    <source>
        <dbReference type="EMBL" id="ADU27145.1"/>
    </source>
</evidence>
<dbReference type="HOGENOM" id="CLU_120972_0_0_9"/>
<dbReference type="AlphaFoldDB" id="E6U8R0"/>
<keyword evidence="1" id="KW-0472">Membrane</keyword>
<name>E6U8R0_ETHHY</name>
<feature type="transmembrane region" description="Helical" evidence="1">
    <location>
        <begin position="101"/>
        <end position="122"/>
    </location>
</feature>
<dbReference type="Pfam" id="PF07853">
    <property type="entry name" value="DUF1648"/>
    <property type="match status" value="1"/>
</dbReference>
<organism evidence="3 4">
    <name type="scientific">Ethanoligenens harbinense (strain DSM 18485 / JCM 12961 / CGMCC 1.5033 / YUAN-3)</name>
    <dbReference type="NCBI Taxonomy" id="663278"/>
    <lineage>
        <taxon>Bacteria</taxon>
        <taxon>Bacillati</taxon>
        <taxon>Bacillota</taxon>
        <taxon>Clostridia</taxon>
        <taxon>Eubacteriales</taxon>
        <taxon>Oscillospiraceae</taxon>
        <taxon>Ethanoligenens</taxon>
    </lineage>
</organism>
<dbReference type="eggNOG" id="COG4194">
    <property type="taxonomic scope" value="Bacteria"/>
</dbReference>
<feature type="transmembrane region" description="Helical" evidence="1">
    <location>
        <begin position="12"/>
        <end position="33"/>
    </location>
</feature>
<feature type="domain" description="DUF1648" evidence="2">
    <location>
        <begin position="21"/>
        <end position="66"/>
    </location>
</feature>
<evidence type="ECO:0000259" key="2">
    <source>
        <dbReference type="Pfam" id="PF07853"/>
    </source>
</evidence>
<accession>E6U8R0</accession>
<keyword evidence="1" id="KW-0812">Transmembrane</keyword>
<keyword evidence="1" id="KW-1133">Transmembrane helix</keyword>
<evidence type="ECO:0000256" key="1">
    <source>
        <dbReference type="SAM" id="Phobius"/>
    </source>
</evidence>
<dbReference type="Proteomes" id="UP000001551">
    <property type="component" value="Chromosome"/>
</dbReference>
<reference evidence="3 4" key="1">
    <citation type="submission" date="2010-12" db="EMBL/GenBank/DDBJ databases">
        <title>Complete sequence of Ethanoligenens harbinense YUAN-3.</title>
        <authorList>
            <person name="Lucas S."/>
            <person name="Copeland A."/>
            <person name="Lapidus A."/>
            <person name="Cheng J.-F."/>
            <person name="Bruce D."/>
            <person name="Goodwin L."/>
            <person name="Pitluck S."/>
            <person name="Chertkov O."/>
            <person name="Misra M."/>
            <person name="Detter J.C."/>
            <person name="Han C."/>
            <person name="Tapia R."/>
            <person name="Land M."/>
            <person name="Hauser L."/>
            <person name="Jeffries C."/>
            <person name="Kyrpides N."/>
            <person name="Ivanova N."/>
            <person name="Mikhailova N."/>
            <person name="Wang A."/>
            <person name="Mouttaki H."/>
            <person name="He Z."/>
            <person name="Zhou J."/>
            <person name="Hemme C.L."/>
            <person name="Woyke T."/>
        </authorList>
    </citation>
    <scope>NUCLEOTIDE SEQUENCE [LARGE SCALE GENOMIC DNA]</scope>
    <source>
        <strain evidence="4">DSM 18485 / JCM 12961 / CGMCC 1.5033 / YUAN-3</strain>
    </source>
</reference>
<protein>
    <recommendedName>
        <fullName evidence="2">DUF1648 domain-containing protein</fullName>
    </recommendedName>
</protein>
<dbReference type="RefSeq" id="WP_013485500.1">
    <property type="nucleotide sequence ID" value="NC_014828.1"/>
</dbReference>
<proteinExistence type="predicted"/>
<dbReference type="EMBL" id="CP002400">
    <property type="protein sequence ID" value="ADU27145.1"/>
    <property type="molecule type" value="Genomic_DNA"/>
</dbReference>
<keyword evidence="4" id="KW-1185">Reference proteome</keyword>
<feature type="transmembrane region" description="Helical" evidence="1">
    <location>
        <begin position="60"/>
        <end position="80"/>
    </location>
</feature>
<feature type="transmembrane region" description="Helical" evidence="1">
    <location>
        <begin position="134"/>
        <end position="153"/>
    </location>
</feature>